<dbReference type="UniPathway" id="UPA00071"/>
<dbReference type="SUPFAM" id="SSF53639">
    <property type="entry name" value="AraD/HMP-PK domain-like"/>
    <property type="match status" value="1"/>
</dbReference>
<dbReference type="GO" id="GO:0046872">
    <property type="term" value="F:metal ion binding"/>
    <property type="evidence" value="ECO:0007669"/>
    <property type="project" value="UniProtKB-KW"/>
</dbReference>
<evidence type="ECO:0000256" key="1">
    <source>
        <dbReference type="ARBA" id="ARBA00022723"/>
    </source>
</evidence>
<dbReference type="PANTHER" id="PTHR22789:SF0">
    <property type="entry name" value="3-OXO-TETRONATE 4-PHOSPHATE DECARBOXYLASE-RELATED"/>
    <property type="match status" value="1"/>
</dbReference>
<dbReference type="Pfam" id="PF00596">
    <property type="entry name" value="Aldolase_II"/>
    <property type="match status" value="1"/>
</dbReference>
<gene>
    <name evidence="4" type="ORF">ENW83_02375</name>
</gene>
<dbReference type="AlphaFoldDB" id="A0A7J3SLH7"/>
<dbReference type="Gene3D" id="3.40.225.10">
    <property type="entry name" value="Class II aldolase/adducin N-terminal domain"/>
    <property type="match status" value="1"/>
</dbReference>
<evidence type="ECO:0000313" key="4">
    <source>
        <dbReference type="EMBL" id="HGZ60038.1"/>
    </source>
</evidence>
<organism evidence="4">
    <name type="scientific">Fervidicoccus fontis</name>
    <dbReference type="NCBI Taxonomy" id="683846"/>
    <lineage>
        <taxon>Archaea</taxon>
        <taxon>Thermoproteota</taxon>
        <taxon>Thermoprotei</taxon>
        <taxon>Fervidicoccales</taxon>
        <taxon>Fervidicoccaceae</taxon>
        <taxon>Fervidicoccus</taxon>
    </lineage>
</organism>
<dbReference type="GO" id="GO:0019323">
    <property type="term" value="P:pentose catabolic process"/>
    <property type="evidence" value="ECO:0007669"/>
    <property type="project" value="TreeGrafter"/>
</dbReference>
<accession>A0A7J3SLH7</accession>
<dbReference type="GO" id="GO:0016832">
    <property type="term" value="F:aldehyde-lyase activity"/>
    <property type="evidence" value="ECO:0007669"/>
    <property type="project" value="TreeGrafter"/>
</dbReference>
<keyword evidence="1" id="KW-0479">Metal-binding</keyword>
<feature type="domain" description="Class II aldolase/adducin N-terminal" evidence="3">
    <location>
        <begin position="6"/>
        <end position="183"/>
    </location>
</feature>
<dbReference type="GO" id="GO:0005829">
    <property type="term" value="C:cytosol"/>
    <property type="evidence" value="ECO:0007669"/>
    <property type="project" value="TreeGrafter"/>
</dbReference>
<protein>
    <submittedName>
        <fullName evidence="4">Class II aldolase/adducin family protein</fullName>
    </submittedName>
</protein>
<dbReference type="EMBL" id="DTLS01000065">
    <property type="protein sequence ID" value="HGZ60038.1"/>
    <property type="molecule type" value="Genomic_DNA"/>
</dbReference>
<evidence type="ECO:0000256" key="2">
    <source>
        <dbReference type="ARBA" id="ARBA00023239"/>
    </source>
</evidence>
<dbReference type="PANTHER" id="PTHR22789">
    <property type="entry name" value="FUCULOSE PHOSPHATE ALDOLASE"/>
    <property type="match status" value="1"/>
</dbReference>
<proteinExistence type="predicted"/>
<dbReference type="InterPro" id="IPR001303">
    <property type="entry name" value="Aldolase_II/adducin_N"/>
</dbReference>
<dbReference type="InterPro" id="IPR036409">
    <property type="entry name" value="Aldolase_II/adducin_N_sf"/>
</dbReference>
<dbReference type="SMART" id="SM01007">
    <property type="entry name" value="Aldolase_II"/>
    <property type="match status" value="1"/>
</dbReference>
<comment type="caution">
    <text evidence="4">The sequence shown here is derived from an EMBL/GenBank/DDBJ whole genome shotgun (WGS) entry which is preliminary data.</text>
</comment>
<name>A0A7J3SLH7_9CREN</name>
<evidence type="ECO:0000259" key="3">
    <source>
        <dbReference type="SMART" id="SM01007"/>
    </source>
</evidence>
<sequence length="210" mass="23225">MEDLRAKVAEGMRKLYERGLVSSLGGNLSIRSEDRTRIFITPSGSPKWTLQAEDIVEVDMEGNVLNGIKRPSSELPSHLLIYSKRPDVCSVVHAHPVHAVALANSGLLKPPLNVTPEEVLYLNRLSLIDFALPGKGTAEALSGVIPISDVIVIKNHGAFSFGKNVEEAIARIEILEEASKMIYLQLSIEHEPKRIPKEIAEEIKKIYKKD</sequence>
<dbReference type="InterPro" id="IPR050197">
    <property type="entry name" value="Aldolase_class_II_sugar_metab"/>
</dbReference>
<keyword evidence="2" id="KW-0456">Lyase</keyword>
<reference evidence="4" key="1">
    <citation type="journal article" date="2020" name="mSystems">
        <title>Genome- and Community-Level Interaction Insights into Carbon Utilization and Element Cycling Functions of Hydrothermarchaeota in Hydrothermal Sediment.</title>
        <authorList>
            <person name="Zhou Z."/>
            <person name="Liu Y."/>
            <person name="Xu W."/>
            <person name="Pan J."/>
            <person name="Luo Z.H."/>
            <person name="Li M."/>
        </authorList>
    </citation>
    <scope>NUCLEOTIDE SEQUENCE [LARGE SCALE GENOMIC DNA]</scope>
    <source>
        <strain evidence="4">SpSt-885</strain>
    </source>
</reference>